<protein>
    <submittedName>
        <fullName evidence="8">Synaptic vesicle glycoprotein 2C</fullName>
    </submittedName>
</protein>
<dbReference type="AlphaFoldDB" id="A0A2J7ZV30"/>
<evidence type="ECO:0000256" key="4">
    <source>
        <dbReference type="ARBA" id="ARBA00022989"/>
    </source>
</evidence>
<dbReference type="OrthoDB" id="4139357at2759"/>
<keyword evidence="9" id="KW-1185">Reference proteome</keyword>
<organism evidence="8 9">
    <name type="scientific">Tetrabaena socialis</name>
    <dbReference type="NCBI Taxonomy" id="47790"/>
    <lineage>
        <taxon>Eukaryota</taxon>
        <taxon>Viridiplantae</taxon>
        <taxon>Chlorophyta</taxon>
        <taxon>core chlorophytes</taxon>
        <taxon>Chlorophyceae</taxon>
        <taxon>CS clade</taxon>
        <taxon>Chlamydomonadales</taxon>
        <taxon>Tetrabaenaceae</taxon>
        <taxon>Tetrabaena</taxon>
    </lineage>
</organism>
<evidence type="ECO:0000256" key="7">
    <source>
        <dbReference type="SAM" id="Phobius"/>
    </source>
</evidence>
<dbReference type="SUPFAM" id="SSF103473">
    <property type="entry name" value="MFS general substrate transporter"/>
    <property type="match status" value="1"/>
</dbReference>
<gene>
    <name evidence="8" type="ORF">TSOC_009770</name>
</gene>
<evidence type="ECO:0000256" key="6">
    <source>
        <dbReference type="SAM" id="MobiDB-lite"/>
    </source>
</evidence>
<dbReference type="PANTHER" id="PTHR23511">
    <property type="entry name" value="SYNAPTIC VESICLE GLYCOPROTEIN 2"/>
    <property type="match status" value="1"/>
</dbReference>
<evidence type="ECO:0000256" key="2">
    <source>
        <dbReference type="ARBA" id="ARBA00022448"/>
    </source>
</evidence>
<dbReference type="Pfam" id="PF07690">
    <property type="entry name" value="MFS_1"/>
    <property type="match status" value="1"/>
</dbReference>
<keyword evidence="5 7" id="KW-0472">Membrane</keyword>
<dbReference type="Gene3D" id="1.20.1250.20">
    <property type="entry name" value="MFS general substrate transporter like domains"/>
    <property type="match status" value="1"/>
</dbReference>
<dbReference type="GO" id="GO:0016020">
    <property type="term" value="C:membrane"/>
    <property type="evidence" value="ECO:0007669"/>
    <property type="project" value="UniProtKB-SubCell"/>
</dbReference>
<accession>A0A2J7ZV30</accession>
<dbReference type="EMBL" id="PGGS01000424">
    <property type="protein sequence ID" value="PNH04098.1"/>
    <property type="molecule type" value="Genomic_DNA"/>
</dbReference>
<keyword evidence="3 7" id="KW-0812">Transmembrane</keyword>
<evidence type="ECO:0000313" key="8">
    <source>
        <dbReference type="EMBL" id="PNH04098.1"/>
    </source>
</evidence>
<proteinExistence type="predicted"/>
<feature type="compositionally biased region" description="Low complexity" evidence="6">
    <location>
        <begin position="62"/>
        <end position="71"/>
    </location>
</feature>
<feature type="transmembrane region" description="Helical" evidence="7">
    <location>
        <begin position="128"/>
        <end position="150"/>
    </location>
</feature>
<reference evidence="8 9" key="1">
    <citation type="journal article" date="2017" name="Mol. Biol. Evol.">
        <title>The 4-celled Tetrabaena socialis nuclear genome reveals the essential components for genetic control of cell number at the origin of multicellularity in the volvocine lineage.</title>
        <authorList>
            <person name="Featherston J."/>
            <person name="Arakaki Y."/>
            <person name="Hanschen E.R."/>
            <person name="Ferris P.J."/>
            <person name="Michod R.E."/>
            <person name="Olson B.J.S.C."/>
            <person name="Nozaki H."/>
            <person name="Durand P.M."/>
        </authorList>
    </citation>
    <scope>NUCLEOTIDE SEQUENCE [LARGE SCALE GENOMIC DNA]</scope>
    <source>
        <strain evidence="8 9">NIES-571</strain>
    </source>
</reference>
<keyword evidence="2" id="KW-0813">Transport</keyword>
<dbReference type="Proteomes" id="UP000236333">
    <property type="component" value="Unassembled WGS sequence"/>
</dbReference>
<sequence>MRELSLGSAEVLARAARMNGNSLPEDFIIPSFHHRDQDVLAHKAPVHPPTHRLRLQPHHTDAAGPYAGAPDAPEPPSLSPAPSSSAGGCCGCAAAAGRRLRSSVTAAGDRAWGVGLALFSPPLRSYTLPLAVAWIGLCGGWYCTVLWVPRYFEQRGATGQSIYAQTFAVALANLPGNLASIWLVDRLGRRLTACACMAAACGCALLFAAAPARGVWPLLAACVFNGVSVGGWNSLDMISAELYPTSVGREAAAAASGNSGRRAGGVDSVDGAVVVAVVVAGTKATPGYQA</sequence>
<dbReference type="GO" id="GO:0022857">
    <property type="term" value="F:transmembrane transporter activity"/>
    <property type="evidence" value="ECO:0007669"/>
    <property type="project" value="InterPro"/>
</dbReference>
<evidence type="ECO:0000256" key="5">
    <source>
        <dbReference type="ARBA" id="ARBA00023136"/>
    </source>
</evidence>
<keyword evidence="4 7" id="KW-1133">Transmembrane helix</keyword>
<dbReference type="InterPro" id="IPR011701">
    <property type="entry name" value="MFS"/>
</dbReference>
<evidence type="ECO:0000256" key="3">
    <source>
        <dbReference type="ARBA" id="ARBA00022692"/>
    </source>
</evidence>
<feature type="region of interest" description="Disordered" evidence="6">
    <location>
        <begin position="49"/>
        <end position="82"/>
    </location>
</feature>
<feature type="transmembrane region" description="Helical" evidence="7">
    <location>
        <begin position="162"/>
        <end position="184"/>
    </location>
</feature>
<dbReference type="PANTHER" id="PTHR23511:SF34">
    <property type="entry name" value="SYNAPTIC VESICLE GLYCOPROTEIN 2"/>
    <property type="match status" value="1"/>
</dbReference>
<evidence type="ECO:0000256" key="1">
    <source>
        <dbReference type="ARBA" id="ARBA00004141"/>
    </source>
</evidence>
<comment type="subcellular location">
    <subcellularLocation>
        <location evidence="1">Membrane</location>
        <topology evidence="1">Multi-pass membrane protein</topology>
    </subcellularLocation>
</comment>
<dbReference type="InterPro" id="IPR036259">
    <property type="entry name" value="MFS_trans_sf"/>
</dbReference>
<evidence type="ECO:0000313" key="9">
    <source>
        <dbReference type="Proteomes" id="UP000236333"/>
    </source>
</evidence>
<comment type="caution">
    <text evidence="8">The sequence shown here is derived from an EMBL/GenBank/DDBJ whole genome shotgun (WGS) entry which is preliminary data.</text>
</comment>
<feature type="transmembrane region" description="Helical" evidence="7">
    <location>
        <begin position="191"/>
        <end position="210"/>
    </location>
</feature>
<name>A0A2J7ZV30_9CHLO</name>